<accession>A0ABR4M367</accession>
<proteinExistence type="predicted"/>
<dbReference type="GeneID" id="98143217"/>
<evidence type="ECO:0000313" key="2">
    <source>
        <dbReference type="EMBL" id="KAL2871031.1"/>
    </source>
</evidence>
<dbReference type="Proteomes" id="UP001610432">
    <property type="component" value="Unassembled WGS sequence"/>
</dbReference>
<protein>
    <submittedName>
        <fullName evidence="2">Uncharacterized protein</fullName>
    </submittedName>
</protein>
<evidence type="ECO:0000256" key="1">
    <source>
        <dbReference type="SAM" id="SignalP"/>
    </source>
</evidence>
<name>A0ABR4M367_9EURO</name>
<dbReference type="EMBL" id="JBFXLQ010000004">
    <property type="protein sequence ID" value="KAL2871031.1"/>
    <property type="molecule type" value="Genomic_DNA"/>
</dbReference>
<evidence type="ECO:0000313" key="3">
    <source>
        <dbReference type="Proteomes" id="UP001610432"/>
    </source>
</evidence>
<gene>
    <name evidence="2" type="ORF">BJX67DRAFT_343359</name>
</gene>
<keyword evidence="1" id="KW-0732">Signal</keyword>
<keyword evidence="3" id="KW-1185">Reference proteome</keyword>
<comment type="caution">
    <text evidence="2">The sequence shown here is derived from an EMBL/GenBank/DDBJ whole genome shotgun (WGS) entry which is preliminary data.</text>
</comment>
<feature type="chain" id="PRO_5045324967" evidence="1">
    <location>
        <begin position="17"/>
        <end position="293"/>
    </location>
</feature>
<sequence>MKLSTLLLALLPLTGASPSTPSRWQGASKPLVGREITDPEQLSALHAMHADTLGLLNSAKAIPVTASTNLTEHVSDGSAHEKRIVQLLELVGIFVAGTLGSDVLQRVLGELLDVFLNDDIIWQDTGHCRAFFGTQGGGNEEFWTFARDHSDPTSVVKTNVGWNDPDNTDPPVHFFEAATGDRAIGTYSVQFTATDRVAWSGIPGTETCPFEGLCNPQYIFYHMNYAIILNTWQSQGLTSACQYSQGDDCRGVCASGVKDQFRSGGVFWGGDCAIPCFEDGGEGYIAIPYSDSP</sequence>
<dbReference type="RefSeq" id="XP_070890010.1">
    <property type="nucleotide sequence ID" value="XM_071028145.1"/>
</dbReference>
<reference evidence="2 3" key="1">
    <citation type="submission" date="2024-07" db="EMBL/GenBank/DDBJ databases">
        <title>Section-level genome sequencing and comparative genomics of Aspergillus sections Usti and Cavernicolus.</title>
        <authorList>
            <consortium name="Lawrence Berkeley National Laboratory"/>
            <person name="Nybo J.L."/>
            <person name="Vesth T.C."/>
            <person name="Theobald S."/>
            <person name="Frisvad J.C."/>
            <person name="Larsen T.O."/>
            <person name="Kjaerboelling I."/>
            <person name="Rothschild-Mancinelli K."/>
            <person name="Lyhne E.K."/>
            <person name="Kogle M.E."/>
            <person name="Barry K."/>
            <person name="Clum A."/>
            <person name="Na H."/>
            <person name="Ledsgaard L."/>
            <person name="Lin J."/>
            <person name="Lipzen A."/>
            <person name="Kuo A."/>
            <person name="Riley R."/>
            <person name="Mondo S."/>
            <person name="Labutti K."/>
            <person name="Haridas S."/>
            <person name="Pangalinan J."/>
            <person name="Salamov A.A."/>
            <person name="Simmons B.A."/>
            <person name="Magnuson J.K."/>
            <person name="Chen J."/>
            <person name="Drula E."/>
            <person name="Henrissat B."/>
            <person name="Wiebenga A."/>
            <person name="Lubbers R.J."/>
            <person name="Gomes A.C."/>
            <person name="Macurrencykelacurrency M.R."/>
            <person name="Stajich J."/>
            <person name="Grigoriev I.V."/>
            <person name="Mortensen U.H."/>
            <person name="De Vries R.P."/>
            <person name="Baker S.E."/>
            <person name="Andersen M.R."/>
        </authorList>
    </citation>
    <scope>NUCLEOTIDE SEQUENCE [LARGE SCALE GENOMIC DNA]</scope>
    <source>
        <strain evidence="2 3">CBS 449.75</strain>
    </source>
</reference>
<feature type="signal peptide" evidence="1">
    <location>
        <begin position="1"/>
        <end position="16"/>
    </location>
</feature>
<organism evidence="2 3">
    <name type="scientific">Aspergillus lucknowensis</name>
    <dbReference type="NCBI Taxonomy" id="176173"/>
    <lineage>
        <taxon>Eukaryota</taxon>
        <taxon>Fungi</taxon>
        <taxon>Dikarya</taxon>
        <taxon>Ascomycota</taxon>
        <taxon>Pezizomycotina</taxon>
        <taxon>Eurotiomycetes</taxon>
        <taxon>Eurotiomycetidae</taxon>
        <taxon>Eurotiales</taxon>
        <taxon>Aspergillaceae</taxon>
        <taxon>Aspergillus</taxon>
        <taxon>Aspergillus subgen. Nidulantes</taxon>
    </lineage>
</organism>